<sequence length="318" mass="34238">MIAAAGAQNLRPAFFDAQRRSIAFARDWHNSAVTARLRDAFGGAENAEAVIRRARLLLADTGWLHDLVERMVGALADDPLFEPPLPVRRSGASVSIVLFESSAASVSATVVDAVAIAARGLPDAVTVPGRAVVTAYLRAGGARLLRWDAGPAPAEFQAANAPPARPIAPLRLDDGMVVEHDGRRRAQLLADVRGDVVSVTIAARCGQAPLAREYRRSDGALLRVSALDVADSRAALLLTLLRETGRRDAGACFERVTRHPAFHLRWEAMREWLALDALAALPRLREMADDDPHPEIRVAAAAMRQCLENKLGAMPCHA</sequence>
<proteinExistence type="predicted"/>
<dbReference type="EMBL" id="JAGRQC010000003">
    <property type="protein sequence ID" value="MBR0552832.1"/>
    <property type="molecule type" value="Genomic_DNA"/>
</dbReference>
<accession>A0A8T4IFJ1</accession>
<name>A0A8T4IFJ1_9SPHN</name>
<keyword evidence="2" id="KW-1185">Reference proteome</keyword>
<reference evidence="1" key="1">
    <citation type="submission" date="2021-04" db="EMBL/GenBank/DDBJ databases">
        <title>Ouciella asimina sp. nov., isolated from the surface seawater in the hydrothermal field of Okinawa Trough.</title>
        <authorList>
            <person name="Shuang W."/>
        </authorList>
    </citation>
    <scope>NUCLEOTIDE SEQUENCE</scope>
    <source>
        <strain evidence="1">LXI357</strain>
    </source>
</reference>
<evidence type="ECO:0000313" key="1">
    <source>
        <dbReference type="EMBL" id="MBR0552832.1"/>
    </source>
</evidence>
<evidence type="ECO:0000313" key="2">
    <source>
        <dbReference type="Proteomes" id="UP000676996"/>
    </source>
</evidence>
<organism evidence="1 2">
    <name type="scientific">Stakelama marina</name>
    <dbReference type="NCBI Taxonomy" id="2826939"/>
    <lineage>
        <taxon>Bacteria</taxon>
        <taxon>Pseudomonadati</taxon>
        <taxon>Pseudomonadota</taxon>
        <taxon>Alphaproteobacteria</taxon>
        <taxon>Sphingomonadales</taxon>
        <taxon>Sphingomonadaceae</taxon>
        <taxon>Stakelama</taxon>
    </lineage>
</organism>
<dbReference type="Proteomes" id="UP000676996">
    <property type="component" value="Unassembled WGS sequence"/>
</dbReference>
<gene>
    <name evidence="1" type="ORF">J7S20_09975</name>
</gene>
<comment type="caution">
    <text evidence="1">The sequence shown here is derived from an EMBL/GenBank/DDBJ whole genome shotgun (WGS) entry which is preliminary data.</text>
</comment>
<dbReference type="RefSeq" id="WP_284054098.1">
    <property type="nucleotide sequence ID" value="NZ_JAGRQC010000003.1"/>
</dbReference>
<dbReference type="AlphaFoldDB" id="A0A8T4IFJ1"/>
<protein>
    <submittedName>
        <fullName evidence="1">Uncharacterized protein</fullName>
    </submittedName>
</protein>